<dbReference type="InterPro" id="IPR029058">
    <property type="entry name" value="AB_hydrolase_fold"/>
</dbReference>
<dbReference type="EMBL" id="JAFEUF010000040">
    <property type="protein sequence ID" value="MBM7054396.1"/>
    <property type="molecule type" value="Genomic_DNA"/>
</dbReference>
<dbReference type="InterPro" id="IPR020802">
    <property type="entry name" value="TesA-like"/>
</dbReference>
<evidence type="ECO:0000313" key="4">
    <source>
        <dbReference type="EMBL" id="MBM7054396.1"/>
    </source>
</evidence>
<evidence type="ECO:0000259" key="3">
    <source>
        <dbReference type="SMART" id="SM00824"/>
    </source>
</evidence>
<dbReference type="RefSeq" id="WP_205082559.1">
    <property type="nucleotide sequence ID" value="NZ_JAFEUF010000040.1"/>
</dbReference>
<dbReference type="PANTHER" id="PTHR11487">
    <property type="entry name" value="THIOESTERASE"/>
    <property type="match status" value="1"/>
</dbReference>
<keyword evidence="2" id="KW-0378">Hydrolase</keyword>
<evidence type="ECO:0000256" key="2">
    <source>
        <dbReference type="ARBA" id="ARBA00022801"/>
    </source>
</evidence>
<evidence type="ECO:0000313" key="5">
    <source>
        <dbReference type="Proteomes" id="UP000712045"/>
    </source>
</evidence>
<organism evidence="4 5">
    <name type="scientific">Streptomyces durocortorensis</name>
    <dbReference type="NCBI Taxonomy" id="2811104"/>
    <lineage>
        <taxon>Bacteria</taxon>
        <taxon>Bacillati</taxon>
        <taxon>Actinomycetota</taxon>
        <taxon>Actinomycetes</taxon>
        <taxon>Kitasatosporales</taxon>
        <taxon>Streptomycetaceae</taxon>
        <taxon>Streptomyces</taxon>
    </lineage>
</organism>
<gene>
    <name evidence="4" type="ORF">JS521_11085</name>
</gene>
<dbReference type="Pfam" id="PF00975">
    <property type="entry name" value="Thioesterase"/>
    <property type="match status" value="1"/>
</dbReference>
<keyword evidence="5" id="KW-1185">Reference proteome</keyword>
<dbReference type="PANTHER" id="PTHR11487:SF0">
    <property type="entry name" value="S-ACYL FATTY ACID SYNTHASE THIOESTERASE, MEDIUM CHAIN"/>
    <property type="match status" value="1"/>
</dbReference>
<comment type="caution">
    <text evidence="4">The sequence shown here is derived from an EMBL/GenBank/DDBJ whole genome shotgun (WGS) entry which is preliminary data.</text>
</comment>
<proteinExistence type="inferred from homology"/>
<dbReference type="SMART" id="SM00824">
    <property type="entry name" value="PKS_TE"/>
    <property type="match status" value="1"/>
</dbReference>
<dbReference type="Gene3D" id="3.40.50.1820">
    <property type="entry name" value="alpha/beta hydrolase"/>
    <property type="match status" value="1"/>
</dbReference>
<dbReference type="Proteomes" id="UP000712045">
    <property type="component" value="Unassembled WGS sequence"/>
</dbReference>
<feature type="domain" description="Thioesterase TesA-like" evidence="3">
    <location>
        <begin position="24"/>
        <end position="245"/>
    </location>
</feature>
<dbReference type="InterPro" id="IPR012223">
    <property type="entry name" value="TEII"/>
</dbReference>
<protein>
    <submittedName>
        <fullName evidence="4">Thioesterase</fullName>
    </submittedName>
</protein>
<dbReference type="SUPFAM" id="SSF53474">
    <property type="entry name" value="alpha/beta-Hydrolases"/>
    <property type="match status" value="1"/>
</dbReference>
<accession>A0ABS2HTM6</accession>
<comment type="similarity">
    <text evidence="1">Belongs to the thioesterase family.</text>
</comment>
<dbReference type="InterPro" id="IPR001031">
    <property type="entry name" value="Thioesterase"/>
</dbReference>
<evidence type="ECO:0000256" key="1">
    <source>
        <dbReference type="ARBA" id="ARBA00007169"/>
    </source>
</evidence>
<sequence>MAVGTDSIWLRRYVTPDRPRLRLVCLPHAGGSAAFFHSWGHAFGSDVEVMAVRYPGRQERIAEELYTEMEPLADAVTEELLPYTGVPLVLFGHSMGASLGYEVALRLQQRHGVRAAALLVSCRKAPHLLTPRGGFADDDALVAEVRRLGGTDTRLLDDPDLRELVLPAIRADFSIVSRYAARPGTPLACPVVGYVGDSDPDVGIDGVRGWARVATGGFALKVLPGGHFYLVDQRDGLVADIRARLAQWR</sequence>
<name>A0ABS2HTM6_9ACTN</name>
<reference evidence="4 5" key="1">
    <citation type="submission" date="2021-02" db="EMBL/GenBank/DDBJ databases">
        <title>Genome Streptomyces sp. RHZ10.</title>
        <authorList>
            <person name="Besaury L."/>
        </authorList>
    </citation>
    <scope>NUCLEOTIDE SEQUENCE [LARGE SCALE GENOMIC DNA]</scope>
    <source>
        <strain evidence="4 5">RHZ10</strain>
    </source>
</reference>